<sequence>MAEIYTRDEVLGRYYEKISKKQSLLFCGVGTGLIARICDSSGVDLIGIYNSGRLRMNGIAAIAGNLPVTDANGVVLEMGEKDILPQVKNTPVIAGIFGVDPTRDMRRFLHKLRELGFSGVQGFPTVGKIGGQLRAELEQVGLGFKKELSTLQMARDMGMITMSYCYNVEEAKMIADAGIDIIVSHMGLTKGGDVGTTEQSPLDVAAEKSDRILRAAKDINPRIITMCHGGSITSPEDAAYVMDHSAAVGFVGASSIERIPTEIAIKQVCKDYLSIKLK</sequence>
<dbReference type="InterPro" id="IPR051353">
    <property type="entry name" value="Tobamovirus_resist_UPF0261"/>
</dbReference>
<dbReference type="PANTHER" id="PTHR31862:SF1">
    <property type="entry name" value="UPF0261 DOMAIN PROTEIN (AFU_ORTHOLOGUE AFUA_1G10120)"/>
    <property type="match status" value="1"/>
</dbReference>
<feature type="domain" description="TIM-barrel" evidence="1">
    <location>
        <begin position="10"/>
        <end position="274"/>
    </location>
</feature>
<reference evidence="3 4" key="1">
    <citation type="journal article" date="2020" name="Cell Host Microbe">
        <title>Functional and Genomic Variation between Human-Derived Isolates of Lachnospiraceae Reveals Inter- and Intra-Species Diversity.</title>
        <authorList>
            <person name="Sorbara M.T."/>
            <person name="Littmann E.R."/>
            <person name="Fontana E."/>
            <person name="Moody T.U."/>
            <person name="Kohout C.E."/>
            <person name="Gjonbalaj M."/>
            <person name="Eaton V."/>
            <person name="Seok R."/>
            <person name="Leiner I.M."/>
            <person name="Pamer E.G."/>
        </authorList>
    </citation>
    <scope>NUCLEOTIDE SEQUENCE [LARGE SCALE GENOMIC DNA]</scope>
    <source>
        <strain evidence="3 4">MSK.1.17</strain>
    </source>
</reference>
<dbReference type="Proteomes" id="UP000669239">
    <property type="component" value="Unassembled WGS sequence"/>
</dbReference>
<evidence type="ECO:0000313" key="4">
    <source>
        <dbReference type="Proteomes" id="UP000669239"/>
    </source>
</evidence>
<dbReference type="InterPro" id="IPR013785">
    <property type="entry name" value="Aldolase_TIM"/>
</dbReference>
<dbReference type="PANTHER" id="PTHR31862">
    <property type="entry name" value="UPF0261 DOMAIN PROTEIN (AFU_ORTHOLOGUE AFUA_1G10120)"/>
    <property type="match status" value="1"/>
</dbReference>
<dbReference type="InterPro" id="IPR015813">
    <property type="entry name" value="Pyrv/PenolPyrv_kinase-like_dom"/>
</dbReference>
<dbReference type="AlphaFoldDB" id="A0AAX1SKX9"/>
<keyword evidence="4" id="KW-1185">Reference proteome</keyword>
<proteinExistence type="predicted"/>
<protein>
    <submittedName>
        <fullName evidence="2">Phosphoenolpyruvate hydrolase family protein</fullName>
    </submittedName>
</protein>
<comment type="caution">
    <text evidence="2">The sequence shown here is derived from an EMBL/GenBank/DDBJ whole genome shotgun (WGS) entry which is preliminary data.</text>
</comment>
<reference evidence="2" key="3">
    <citation type="submission" date="2022-01" db="EMBL/GenBank/DDBJ databases">
        <title>Collection of gut derived symbiotic bacterial strains cultured from healthy donors.</title>
        <authorList>
            <person name="Lin H."/>
            <person name="Kohout C."/>
            <person name="Waligurski E."/>
            <person name="Pamer E.G."/>
        </authorList>
    </citation>
    <scope>NUCLEOTIDE SEQUENCE</scope>
    <source>
        <strain evidence="2">DFI.6.55</strain>
    </source>
</reference>
<evidence type="ECO:0000259" key="1">
    <source>
        <dbReference type="Pfam" id="PF09370"/>
    </source>
</evidence>
<name>A0AAX1SKX9_9FIRM</name>
<reference evidence="3" key="2">
    <citation type="submission" date="2020-02" db="EMBL/GenBank/DDBJ databases">
        <authorList>
            <person name="Littmann E."/>
            <person name="Sorbara M."/>
        </authorList>
    </citation>
    <scope>NUCLEOTIDE SEQUENCE</scope>
    <source>
        <strain evidence="3">MSK.1.17</strain>
    </source>
</reference>
<dbReference type="InterPro" id="IPR009215">
    <property type="entry name" value="TIM-br_IGPS-like"/>
</dbReference>
<dbReference type="EMBL" id="JAAITT010000034">
    <property type="protein sequence ID" value="NSJ51040.1"/>
    <property type="molecule type" value="Genomic_DNA"/>
</dbReference>
<dbReference type="EMBL" id="JAKNGE010000012">
    <property type="protein sequence ID" value="MCG4745998.1"/>
    <property type="molecule type" value="Genomic_DNA"/>
</dbReference>
<dbReference type="GeneID" id="97209109"/>
<dbReference type="Pfam" id="PF09370">
    <property type="entry name" value="PEP_hydrolase"/>
    <property type="match status" value="1"/>
</dbReference>
<dbReference type="Proteomes" id="UP001299608">
    <property type="component" value="Unassembled WGS sequence"/>
</dbReference>
<dbReference type="PIRSF" id="PIRSF034452">
    <property type="entry name" value="TIM-br_sig_trnsd"/>
    <property type="match status" value="1"/>
</dbReference>
<dbReference type="Gene3D" id="3.20.20.70">
    <property type="entry name" value="Aldolase class I"/>
    <property type="match status" value="1"/>
</dbReference>
<evidence type="ECO:0000313" key="2">
    <source>
        <dbReference type="EMBL" id="MCG4745998.1"/>
    </source>
</evidence>
<keyword evidence="2" id="KW-0378">Hydrolase</keyword>
<dbReference type="RefSeq" id="WP_117559562.1">
    <property type="nucleotide sequence ID" value="NZ_BAABZL010000001.1"/>
</dbReference>
<evidence type="ECO:0000313" key="5">
    <source>
        <dbReference type="Proteomes" id="UP001299608"/>
    </source>
</evidence>
<evidence type="ECO:0000313" key="3">
    <source>
        <dbReference type="EMBL" id="NSJ51040.1"/>
    </source>
</evidence>
<organism evidence="2 5">
    <name type="scientific">Enterocloster aldenensis</name>
    <dbReference type="NCBI Taxonomy" id="358742"/>
    <lineage>
        <taxon>Bacteria</taxon>
        <taxon>Bacillati</taxon>
        <taxon>Bacillota</taxon>
        <taxon>Clostridia</taxon>
        <taxon>Lachnospirales</taxon>
        <taxon>Lachnospiraceae</taxon>
        <taxon>Enterocloster</taxon>
    </lineage>
</organism>
<dbReference type="SUPFAM" id="SSF51621">
    <property type="entry name" value="Phosphoenolpyruvate/pyruvate domain"/>
    <property type="match status" value="1"/>
</dbReference>
<gene>
    <name evidence="3" type="ORF">G5B36_20340</name>
    <name evidence="2" type="ORF">L0N08_11290</name>
</gene>
<accession>A0AAX1SKX9</accession>
<dbReference type="GO" id="GO:0016787">
    <property type="term" value="F:hydrolase activity"/>
    <property type="evidence" value="ECO:0007669"/>
    <property type="project" value="UniProtKB-KW"/>
</dbReference>